<gene>
    <name evidence="7" type="primary">dppE</name>
    <name evidence="7" type="ORF">CLTHE_07900</name>
</gene>
<dbReference type="AlphaFoldDB" id="A0A1V4SWU2"/>
<evidence type="ECO:0000313" key="7">
    <source>
        <dbReference type="EMBL" id="OPX49043.1"/>
    </source>
</evidence>
<dbReference type="CDD" id="cd08504">
    <property type="entry name" value="PBP2_OppA"/>
    <property type="match status" value="1"/>
</dbReference>
<dbReference type="InterPro" id="IPR039424">
    <property type="entry name" value="SBP_5"/>
</dbReference>
<evidence type="ECO:0000256" key="5">
    <source>
        <dbReference type="SAM" id="SignalP"/>
    </source>
</evidence>
<dbReference type="PROSITE" id="PS51257">
    <property type="entry name" value="PROKAR_LIPOPROTEIN"/>
    <property type="match status" value="1"/>
</dbReference>
<dbReference type="SUPFAM" id="SSF53850">
    <property type="entry name" value="Periplasmic binding protein-like II"/>
    <property type="match status" value="1"/>
</dbReference>
<dbReference type="GO" id="GO:0043190">
    <property type="term" value="C:ATP-binding cassette (ABC) transporter complex"/>
    <property type="evidence" value="ECO:0007669"/>
    <property type="project" value="InterPro"/>
</dbReference>
<evidence type="ECO:0000259" key="6">
    <source>
        <dbReference type="Pfam" id="PF00496"/>
    </source>
</evidence>
<accession>A0A1V4SWU2</accession>
<reference evidence="7 8" key="1">
    <citation type="submission" date="2016-02" db="EMBL/GenBank/DDBJ databases">
        <title>Genome sequence of Clostridium thermobutyricum DSM 4928.</title>
        <authorList>
            <person name="Poehlein A."/>
            <person name="Daniel R."/>
        </authorList>
    </citation>
    <scope>NUCLEOTIDE SEQUENCE [LARGE SCALE GENOMIC DNA]</scope>
    <source>
        <strain evidence="7 8">DSM 4928</strain>
    </source>
</reference>
<dbReference type="InterPro" id="IPR023765">
    <property type="entry name" value="SBP_5_CS"/>
</dbReference>
<evidence type="ECO:0000256" key="1">
    <source>
        <dbReference type="ARBA" id="ARBA00004193"/>
    </source>
</evidence>
<evidence type="ECO:0000313" key="8">
    <source>
        <dbReference type="Proteomes" id="UP000191448"/>
    </source>
</evidence>
<dbReference type="EMBL" id="LTAY01000026">
    <property type="protein sequence ID" value="OPX49043.1"/>
    <property type="molecule type" value="Genomic_DNA"/>
</dbReference>
<dbReference type="FunFam" id="3.90.76.10:FF:000001">
    <property type="entry name" value="Oligopeptide ABC transporter substrate-binding protein"/>
    <property type="match status" value="1"/>
</dbReference>
<dbReference type="Gene3D" id="3.40.190.10">
    <property type="entry name" value="Periplasmic binding protein-like II"/>
    <property type="match status" value="1"/>
</dbReference>
<dbReference type="Pfam" id="PF00496">
    <property type="entry name" value="SBP_bac_5"/>
    <property type="match status" value="1"/>
</dbReference>
<feature type="domain" description="Solute-binding protein family 5" evidence="6">
    <location>
        <begin position="74"/>
        <end position="465"/>
    </location>
</feature>
<comment type="subcellular location">
    <subcellularLocation>
        <location evidence="1">Cell membrane</location>
        <topology evidence="1">Lipid-anchor</topology>
    </subcellularLocation>
</comment>
<dbReference type="GO" id="GO:0042597">
    <property type="term" value="C:periplasmic space"/>
    <property type="evidence" value="ECO:0007669"/>
    <property type="project" value="UniProtKB-ARBA"/>
</dbReference>
<dbReference type="RefSeq" id="WP_080022098.1">
    <property type="nucleotide sequence ID" value="NZ_LTAY01000026.1"/>
</dbReference>
<feature type="signal peptide" evidence="5">
    <location>
        <begin position="1"/>
        <end position="20"/>
    </location>
</feature>
<dbReference type="Gene3D" id="3.10.105.10">
    <property type="entry name" value="Dipeptide-binding Protein, Domain 3"/>
    <property type="match status" value="1"/>
</dbReference>
<organism evidence="7 8">
    <name type="scientific">Clostridium thermobutyricum DSM 4928</name>
    <dbReference type="NCBI Taxonomy" id="1121339"/>
    <lineage>
        <taxon>Bacteria</taxon>
        <taxon>Bacillati</taxon>
        <taxon>Bacillota</taxon>
        <taxon>Clostridia</taxon>
        <taxon>Eubacteriales</taxon>
        <taxon>Clostridiaceae</taxon>
        <taxon>Clostridium</taxon>
    </lineage>
</organism>
<dbReference type="Proteomes" id="UP000191448">
    <property type="component" value="Unassembled WGS sequence"/>
</dbReference>
<evidence type="ECO:0000256" key="3">
    <source>
        <dbReference type="ARBA" id="ARBA00022448"/>
    </source>
</evidence>
<proteinExistence type="inferred from homology"/>
<evidence type="ECO:0000256" key="2">
    <source>
        <dbReference type="ARBA" id="ARBA00005695"/>
    </source>
</evidence>
<comment type="caution">
    <text evidence="7">The sequence shown here is derived from an EMBL/GenBank/DDBJ whole genome shotgun (WGS) entry which is preliminary data.</text>
</comment>
<protein>
    <submittedName>
        <fullName evidence="7">Dipeptide-binding protein DppE</fullName>
    </submittedName>
</protein>
<dbReference type="GO" id="GO:1904680">
    <property type="term" value="F:peptide transmembrane transporter activity"/>
    <property type="evidence" value="ECO:0007669"/>
    <property type="project" value="TreeGrafter"/>
</dbReference>
<dbReference type="GO" id="GO:0015833">
    <property type="term" value="P:peptide transport"/>
    <property type="evidence" value="ECO:0007669"/>
    <property type="project" value="TreeGrafter"/>
</dbReference>
<keyword evidence="3" id="KW-0813">Transport</keyword>
<dbReference type="Gene3D" id="3.90.76.10">
    <property type="entry name" value="Dipeptide-binding Protein, Domain 1"/>
    <property type="match status" value="1"/>
</dbReference>
<dbReference type="PIRSF" id="PIRSF002741">
    <property type="entry name" value="MppA"/>
    <property type="match status" value="1"/>
</dbReference>
<comment type="similarity">
    <text evidence="2">Belongs to the bacterial solute-binding protein 5 family.</text>
</comment>
<feature type="chain" id="PRO_5038902744" evidence="5">
    <location>
        <begin position="21"/>
        <end position="545"/>
    </location>
</feature>
<sequence>MKKKIIMLAFLVSVVSFALTACGDSSKKETKDKKTLRLVTGAVKTLDSVKGSDEVSFNIIQNTQENLLIFKDNKIIPGAAESYTVSDDKKTYTFKLRKNLKWSDGKALTSKDYKYAWMRLLNSKSGAPYSFFLFGVVNGEKYFKNEVPASEVGIETPDDSTIIVKLSEPISYFTQIVAFPALAPQREDVVNKYGSKYGSNLNTQVYSGPFMVSEWQKGGKIELVRNPNYWNSKDIKLDKVKFTEIKEANTAYKMFVSNQLDVISGSGEYLKPLKDGVKEGKWNEINEVGSSVFYTLYNLDSSNKLLKNKNIRLALSIAINREGLTEKVMRRNIPAYGLVPEGIQVGNINYRSEVSEPLKEVMNKDPKNLFIKGLKELGLDPDPSKYEINYLLQNSDAVSKMQGEYMQNTWKQVIGVNVKLVTSADFSDFLSKVDKGEFDMSSSGWGADYNDPMTFLDLFTPENGSNYGKYNDERVNELLSKIKTMTDDNEKLKIYKEVEKIEVVDNPAVAPNYFKEIYSFQKKYVKGLELPRFGGTYQLRWTSIS</sequence>
<evidence type="ECO:0000256" key="4">
    <source>
        <dbReference type="ARBA" id="ARBA00022729"/>
    </source>
</evidence>
<dbReference type="PROSITE" id="PS01040">
    <property type="entry name" value="SBP_BACTERIAL_5"/>
    <property type="match status" value="1"/>
</dbReference>
<dbReference type="InterPro" id="IPR000914">
    <property type="entry name" value="SBP_5_dom"/>
</dbReference>
<dbReference type="PANTHER" id="PTHR30290:SF10">
    <property type="entry name" value="PERIPLASMIC OLIGOPEPTIDE-BINDING PROTEIN-RELATED"/>
    <property type="match status" value="1"/>
</dbReference>
<dbReference type="OrthoDB" id="9801912at2"/>
<name>A0A1V4SWU2_9CLOT</name>
<dbReference type="InterPro" id="IPR030678">
    <property type="entry name" value="Peptide/Ni-bd"/>
</dbReference>
<keyword evidence="4 5" id="KW-0732">Signal</keyword>
<dbReference type="PANTHER" id="PTHR30290">
    <property type="entry name" value="PERIPLASMIC BINDING COMPONENT OF ABC TRANSPORTER"/>
    <property type="match status" value="1"/>
</dbReference>